<sequence>SYKQAITPSSTLTKSPGSTFERKTYSTRHAAYEGIIVSRKLRGSSSFILSCTESEIRVRLQSASPSTRWTELDDVKRLLRGSRSASASPTRSPSSTLPIPKKAVVETKMVTESSQSVSGTYDTTILNAALPPYMWSSTLPAGSSLGGYHNNMTQSSSLMNTAAHSTGSVFGVPNNLAPSSPALHAGLSSSSTGAFSPSLIPPVKLRGHRERDMQRVWTPVLRASAATTTGSQNDDILRKDCKFLLLEKENVAPKKDVELLIMTKDSGKVFSASGTGLSCYSEDTLKKDKQAFSSSYAGDSYLKSETNGKPLILCLEVGIIFFQHSYRNKCVRLYTLTYMKIV</sequence>
<reference evidence="1" key="2">
    <citation type="submission" date="2025-08" db="UniProtKB">
        <authorList>
            <consortium name="Ensembl"/>
        </authorList>
    </citation>
    <scope>IDENTIFICATION</scope>
</reference>
<reference evidence="1 2" key="1">
    <citation type="journal article" date="2019" name="Proc. Natl. Acad. Sci. U.S.A.">
        <title>Regulatory changes in pterin and carotenoid genes underlie balanced color polymorphisms in the wall lizard.</title>
        <authorList>
            <person name="Andrade P."/>
            <person name="Pinho C."/>
            <person name="Perez I de Lanuza G."/>
            <person name="Afonso S."/>
            <person name="Brejcha J."/>
            <person name="Rubin C.J."/>
            <person name="Wallerman O."/>
            <person name="Pereira P."/>
            <person name="Sabatino S.J."/>
            <person name="Bellati A."/>
            <person name="Pellitteri-Rosa D."/>
            <person name="Bosakova Z."/>
            <person name="Bunikis I."/>
            <person name="Carretero M.A."/>
            <person name="Feiner N."/>
            <person name="Marsik P."/>
            <person name="Pauperio F."/>
            <person name="Salvi D."/>
            <person name="Soler L."/>
            <person name="While G.M."/>
            <person name="Uller T."/>
            <person name="Font E."/>
            <person name="Andersson L."/>
            <person name="Carneiro M."/>
        </authorList>
    </citation>
    <scope>NUCLEOTIDE SEQUENCE</scope>
</reference>
<dbReference type="AlphaFoldDB" id="A0A670I1U3"/>
<evidence type="ECO:0000313" key="1">
    <source>
        <dbReference type="Ensembl" id="ENSPMRP00000005450.1"/>
    </source>
</evidence>
<keyword evidence="2" id="KW-1185">Reference proteome</keyword>
<dbReference type="Ensembl" id="ENSPMRT00000005804.1">
    <property type="protein sequence ID" value="ENSPMRP00000005450.1"/>
    <property type="gene ID" value="ENSPMRG00000003723.1"/>
</dbReference>
<dbReference type="Proteomes" id="UP000472272">
    <property type="component" value="Chromosome 5"/>
</dbReference>
<accession>A0A670I1U3</accession>
<organism evidence="1 2">
    <name type="scientific">Podarcis muralis</name>
    <name type="common">Wall lizard</name>
    <name type="synonym">Lacerta muralis</name>
    <dbReference type="NCBI Taxonomy" id="64176"/>
    <lineage>
        <taxon>Eukaryota</taxon>
        <taxon>Metazoa</taxon>
        <taxon>Chordata</taxon>
        <taxon>Craniata</taxon>
        <taxon>Vertebrata</taxon>
        <taxon>Euteleostomi</taxon>
        <taxon>Lepidosauria</taxon>
        <taxon>Squamata</taxon>
        <taxon>Bifurcata</taxon>
        <taxon>Unidentata</taxon>
        <taxon>Episquamata</taxon>
        <taxon>Laterata</taxon>
        <taxon>Lacertibaenia</taxon>
        <taxon>Lacertidae</taxon>
        <taxon>Podarcis</taxon>
    </lineage>
</organism>
<evidence type="ECO:0000313" key="2">
    <source>
        <dbReference type="Proteomes" id="UP000472272"/>
    </source>
</evidence>
<protein>
    <submittedName>
        <fullName evidence="1">Uncharacterized protein</fullName>
    </submittedName>
</protein>
<name>A0A670I1U3_PODMU</name>
<reference evidence="1" key="3">
    <citation type="submission" date="2025-09" db="UniProtKB">
        <authorList>
            <consortium name="Ensembl"/>
        </authorList>
    </citation>
    <scope>IDENTIFICATION</scope>
</reference>
<dbReference type="GeneTree" id="ENSGT01140000282595"/>
<dbReference type="OMA" id="ATHHATY"/>
<proteinExistence type="predicted"/>